<comment type="caution">
    <text evidence="1">The sequence shown here is derived from an EMBL/GenBank/DDBJ whole genome shotgun (WGS) entry which is preliminary data.</text>
</comment>
<reference evidence="1 2" key="1">
    <citation type="submission" date="2016-02" db="EMBL/GenBank/DDBJ databases">
        <title>Band-tailed pigeon sequencing and assembly.</title>
        <authorList>
            <person name="Soares A.E."/>
            <person name="Novak B.J."/>
            <person name="Rice E.S."/>
            <person name="O'Connell B."/>
            <person name="Chang D."/>
            <person name="Weber S."/>
            <person name="Shapiro B."/>
        </authorList>
    </citation>
    <scope>NUCLEOTIDE SEQUENCE [LARGE SCALE GENOMIC DNA]</scope>
    <source>
        <strain evidence="1">BTP2013</strain>
        <tissue evidence="1">Blood</tissue>
    </source>
</reference>
<gene>
    <name evidence="1" type="ORF">AV530_011716</name>
</gene>
<sequence length="95" mass="10625">MSFPRVIVQLGKDLPHPNAPYGKRVSKEDCLDGRQAKNKATHPRLLCCAQNKQFTSIVWTGHCYNQVCLTMLPPSLLLQDGVVAKIRLSKEHDGL</sequence>
<name>A0A1V4KLD0_PATFA</name>
<protein>
    <submittedName>
        <fullName evidence="1">Uncharacterized protein</fullName>
    </submittedName>
</protein>
<dbReference type="EMBL" id="LSYS01002888">
    <property type="protein sequence ID" value="OPJ85266.1"/>
    <property type="molecule type" value="Genomic_DNA"/>
</dbReference>
<keyword evidence="2" id="KW-1185">Reference proteome</keyword>
<evidence type="ECO:0000313" key="2">
    <source>
        <dbReference type="Proteomes" id="UP000190648"/>
    </source>
</evidence>
<organism evidence="1 2">
    <name type="scientific">Patagioenas fasciata monilis</name>
    <dbReference type="NCBI Taxonomy" id="372326"/>
    <lineage>
        <taxon>Eukaryota</taxon>
        <taxon>Metazoa</taxon>
        <taxon>Chordata</taxon>
        <taxon>Craniata</taxon>
        <taxon>Vertebrata</taxon>
        <taxon>Euteleostomi</taxon>
        <taxon>Archelosauria</taxon>
        <taxon>Archosauria</taxon>
        <taxon>Dinosauria</taxon>
        <taxon>Saurischia</taxon>
        <taxon>Theropoda</taxon>
        <taxon>Coelurosauria</taxon>
        <taxon>Aves</taxon>
        <taxon>Neognathae</taxon>
        <taxon>Neoaves</taxon>
        <taxon>Columbimorphae</taxon>
        <taxon>Columbiformes</taxon>
        <taxon>Columbidae</taxon>
        <taxon>Patagioenas</taxon>
    </lineage>
</organism>
<proteinExistence type="predicted"/>
<accession>A0A1V4KLD0</accession>
<dbReference type="Proteomes" id="UP000190648">
    <property type="component" value="Unassembled WGS sequence"/>
</dbReference>
<dbReference type="AlphaFoldDB" id="A0A1V4KLD0"/>
<evidence type="ECO:0000313" key="1">
    <source>
        <dbReference type="EMBL" id="OPJ85266.1"/>
    </source>
</evidence>